<dbReference type="FunFam" id="2.10.25.10:FF:000009">
    <property type="entry name" value="Low-density lipoprotein receptor isoform 1"/>
    <property type="match status" value="1"/>
</dbReference>
<dbReference type="Pfam" id="PF00084">
    <property type="entry name" value="Sushi"/>
    <property type="match status" value="4"/>
</dbReference>
<evidence type="ECO:0000313" key="18">
    <source>
        <dbReference type="EnsemblMetazoa" id="XP_030837016"/>
    </source>
</evidence>
<dbReference type="InterPro" id="IPR000152">
    <property type="entry name" value="EGF-type_Asp/Asn_hydroxyl_site"/>
</dbReference>
<dbReference type="GO" id="GO:0006897">
    <property type="term" value="P:endocytosis"/>
    <property type="evidence" value="ECO:0007669"/>
    <property type="project" value="UniProtKB-KW"/>
</dbReference>
<feature type="domain" description="Sushi" evidence="17">
    <location>
        <begin position="693"/>
        <end position="758"/>
    </location>
</feature>
<accession>A0A7M7NII6</accession>
<keyword evidence="6" id="KW-0677">Repeat</keyword>
<dbReference type="RefSeq" id="XP_030837016.1">
    <property type="nucleotide sequence ID" value="XM_030981156.1"/>
</dbReference>
<dbReference type="InterPro" id="IPR011641">
    <property type="entry name" value="Tyr-kin_ephrin_A/B_rcpt-like"/>
</dbReference>
<evidence type="ECO:0000256" key="7">
    <source>
        <dbReference type="ARBA" id="ARBA00022989"/>
    </source>
</evidence>
<dbReference type="SUPFAM" id="SSF57535">
    <property type="entry name" value="Complement control module/SCR domain"/>
    <property type="match status" value="7"/>
</dbReference>
<dbReference type="CDD" id="cd00054">
    <property type="entry name" value="EGF_CA"/>
    <property type="match status" value="3"/>
</dbReference>
<evidence type="ECO:0000256" key="11">
    <source>
        <dbReference type="ARBA" id="ARBA00023180"/>
    </source>
</evidence>
<dbReference type="SMART" id="SM00181">
    <property type="entry name" value="EGF"/>
    <property type="match status" value="8"/>
</dbReference>
<dbReference type="SMART" id="SM00032">
    <property type="entry name" value="CCP"/>
    <property type="match status" value="8"/>
</dbReference>
<dbReference type="GeneID" id="100888149"/>
<keyword evidence="13" id="KW-0768">Sushi</keyword>
<evidence type="ECO:0000256" key="14">
    <source>
        <dbReference type="SAM" id="SignalP"/>
    </source>
</evidence>
<evidence type="ECO:0000256" key="1">
    <source>
        <dbReference type="ARBA" id="ARBA00004479"/>
    </source>
</evidence>
<dbReference type="OrthoDB" id="10045365at2759"/>
<keyword evidence="7" id="KW-1133">Transmembrane helix</keyword>
<dbReference type="GO" id="GO:0016020">
    <property type="term" value="C:membrane"/>
    <property type="evidence" value="ECO:0007669"/>
    <property type="project" value="UniProtKB-SubCell"/>
</dbReference>
<feature type="domain" description="Sushi" evidence="17">
    <location>
        <begin position="290"/>
        <end position="351"/>
    </location>
</feature>
<feature type="domain" description="Sushi" evidence="17">
    <location>
        <begin position="87"/>
        <end position="141"/>
    </location>
</feature>
<feature type="disulfide bond" evidence="13">
    <location>
        <begin position="792"/>
        <end position="819"/>
    </location>
</feature>
<evidence type="ECO:0000256" key="5">
    <source>
        <dbReference type="ARBA" id="ARBA00022729"/>
    </source>
</evidence>
<feature type="signal peptide" evidence="14">
    <location>
        <begin position="1"/>
        <end position="23"/>
    </location>
</feature>
<dbReference type="SUPFAM" id="SSF57196">
    <property type="entry name" value="EGF/Laminin"/>
    <property type="match status" value="1"/>
</dbReference>
<dbReference type="PANTHER" id="PTHR24050:SF28">
    <property type="entry name" value="UROMODULIN-LIKE"/>
    <property type="match status" value="1"/>
</dbReference>
<keyword evidence="2 12" id="KW-0245">EGF-like domain</keyword>
<keyword evidence="10" id="KW-0675">Receptor</keyword>
<feature type="domain" description="Sushi" evidence="17">
    <location>
        <begin position="980"/>
        <end position="1043"/>
    </location>
</feature>
<dbReference type="OMA" id="TCKNGYR"/>
<keyword evidence="11" id="KW-0325">Glycoprotein</keyword>
<dbReference type="InParanoid" id="A0A7M7NII6"/>
<dbReference type="InterPro" id="IPR018097">
    <property type="entry name" value="EGF_Ca-bd_CS"/>
</dbReference>
<keyword evidence="3" id="KW-0254">Endocytosis</keyword>
<dbReference type="InterPro" id="IPR000742">
    <property type="entry name" value="EGF"/>
</dbReference>
<evidence type="ECO:0000256" key="12">
    <source>
        <dbReference type="PROSITE-ProRule" id="PRU00076"/>
    </source>
</evidence>
<comment type="caution">
    <text evidence="12">Lacks conserved residue(s) required for the propagation of feature annotation.</text>
</comment>
<dbReference type="Pfam" id="PF07645">
    <property type="entry name" value="EGF_CA"/>
    <property type="match status" value="4"/>
</dbReference>
<dbReference type="InterPro" id="IPR052235">
    <property type="entry name" value="Nephronectin_domain"/>
</dbReference>
<keyword evidence="5 14" id="KW-0732">Signal</keyword>
<evidence type="ECO:0000256" key="6">
    <source>
        <dbReference type="ARBA" id="ARBA00022737"/>
    </source>
</evidence>
<evidence type="ECO:0000256" key="10">
    <source>
        <dbReference type="ARBA" id="ARBA00023170"/>
    </source>
</evidence>
<comment type="subcellular location">
    <subcellularLocation>
        <location evidence="1">Membrane</location>
        <topology evidence="1">Single-pass type I membrane protein</topology>
    </subcellularLocation>
</comment>
<dbReference type="PROSITE" id="PS01186">
    <property type="entry name" value="EGF_2"/>
    <property type="match status" value="4"/>
</dbReference>
<dbReference type="SMART" id="SM00179">
    <property type="entry name" value="EGF_CA"/>
    <property type="match status" value="7"/>
</dbReference>
<organism evidence="18 19">
    <name type="scientific">Strongylocentrotus purpuratus</name>
    <name type="common">Purple sea urchin</name>
    <dbReference type="NCBI Taxonomy" id="7668"/>
    <lineage>
        <taxon>Eukaryota</taxon>
        <taxon>Metazoa</taxon>
        <taxon>Echinodermata</taxon>
        <taxon>Eleutherozoa</taxon>
        <taxon>Echinozoa</taxon>
        <taxon>Echinoidea</taxon>
        <taxon>Euechinoidea</taxon>
        <taxon>Echinacea</taxon>
        <taxon>Camarodonta</taxon>
        <taxon>Echinidea</taxon>
        <taxon>Strongylocentrotidae</taxon>
        <taxon>Strongylocentrotus</taxon>
    </lineage>
</organism>
<evidence type="ECO:0000256" key="3">
    <source>
        <dbReference type="ARBA" id="ARBA00022583"/>
    </source>
</evidence>
<dbReference type="GO" id="GO:0005509">
    <property type="term" value="F:calcium ion binding"/>
    <property type="evidence" value="ECO:0007669"/>
    <property type="project" value="InterPro"/>
</dbReference>
<feature type="domain" description="EGF-like" evidence="15">
    <location>
        <begin position="390"/>
        <end position="432"/>
    </location>
</feature>
<evidence type="ECO:0000256" key="4">
    <source>
        <dbReference type="ARBA" id="ARBA00022692"/>
    </source>
</evidence>
<dbReference type="PROSITE" id="PS00010">
    <property type="entry name" value="ASX_HYDROXYL"/>
    <property type="match status" value="5"/>
</dbReference>
<dbReference type="PROSITE" id="PS50923">
    <property type="entry name" value="SUSHI"/>
    <property type="match status" value="7"/>
</dbReference>
<evidence type="ECO:0000259" key="17">
    <source>
        <dbReference type="PROSITE" id="PS50923"/>
    </source>
</evidence>
<evidence type="ECO:0000259" key="16">
    <source>
        <dbReference type="PROSITE" id="PS50825"/>
    </source>
</evidence>
<dbReference type="PROSITE" id="PS01187">
    <property type="entry name" value="EGF_CA"/>
    <property type="match status" value="4"/>
</dbReference>
<dbReference type="Proteomes" id="UP000007110">
    <property type="component" value="Unassembled WGS sequence"/>
</dbReference>
<dbReference type="Gene3D" id="2.10.50.10">
    <property type="entry name" value="Tumor Necrosis Factor Receptor, subunit A, domain 2"/>
    <property type="match status" value="2"/>
</dbReference>
<dbReference type="Gene3D" id="2.10.25.10">
    <property type="entry name" value="Laminin"/>
    <property type="match status" value="6"/>
</dbReference>
<feature type="disulfide bond" evidence="13">
    <location>
        <begin position="57"/>
        <end position="84"/>
    </location>
</feature>
<reference evidence="19" key="1">
    <citation type="submission" date="2015-02" db="EMBL/GenBank/DDBJ databases">
        <title>Genome sequencing for Strongylocentrotus purpuratus.</title>
        <authorList>
            <person name="Murali S."/>
            <person name="Liu Y."/>
            <person name="Vee V."/>
            <person name="English A."/>
            <person name="Wang M."/>
            <person name="Skinner E."/>
            <person name="Han Y."/>
            <person name="Muzny D.M."/>
            <person name="Worley K.C."/>
            <person name="Gibbs R.A."/>
        </authorList>
    </citation>
    <scope>NUCLEOTIDE SEQUENCE</scope>
</reference>
<dbReference type="InterPro" id="IPR000436">
    <property type="entry name" value="Sushi_SCR_CCP_dom"/>
</dbReference>
<dbReference type="Pfam" id="PF14670">
    <property type="entry name" value="FXa_inhibition"/>
    <property type="match status" value="2"/>
</dbReference>
<dbReference type="FunFam" id="2.10.25.10:FF:000005">
    <property type="entry name" value="Fibrillin 2"/>
    <property type="match status" value="1"/>
</dbReference>
<dbReference type="CDD" id="cd00033">
    <property type="entry name" value="CCP"/>
    <property type="match status" value="4"/>
</dbReference>
<dbReference type="SMART" id="SM01411">
    <property type="entry name" value="Ephrin_rec_like"/>
    <property type="match status" value="2"/>
</dbReference>
<dbReference type="FunFam" id="2.10.25.10:FF:000240">
    <property type="entry name" value="Vitamin K-dependent protein S"/>
    <property type="match status" value="1"/>
</dbReference>
<evidence type="ECO:0000259" key="15">
    <source>
        <dbReference type="PROSITE" id="PS50026"/>
    </source>
</evidence>
<keyword evidence="4" id="KW-0812">Transmembrane</keyword>
<dbReference type="FunFam" id="2.10.25.10:FF:000038">
    <property type="entry name" value="Fibrillin 2"/>
    <property type="match status" value="1"/>
</dbReference>
<feature type="domain" description="Sushi" evidence="17">
    <location>
        <begin position="759"/>
        <end position="821"/>
    </location>
</feature>
<feature type="domain" description="Sushi" evidence="17">
    <location>
        <begin position="31"/>
        <end position="86"/>
    </location>
</feature>
<name>A0A7M7NII6_STRPU</name>
<dbReference type="InterPro" id="IPR003410">
    <property type="entry name" value="HYR_dom"/>
</dbReference>
<evidence type="ECO:0000256" key="2">
    <source>
        <dbReference type="ARBA" id="ARBA00022536"/>
    </source>
</evidence>
<evidence type="ECO:0000313" key="19">
    <source>
        <dbReference type="Proteomes" id="UP000007110"/>
    </source>
</evidence>
<evidence type="ECO:0000256" key="8">
    <source>
        <dbReference type="ARBA" id="ARBA00023136"/>
    </source>
</evidence>
<dbReference type="InterPro" id="IPR049883">
    <property type="entry name" value="NOTCH1_EGF-like"/>
</dbReference>
<feature type="domain" description="EGF-like" evidence="15">
    <location>
        <begin position="566"/>
        <end position="602"/>
    </location>
</feature>
<keyword evidence="19" id="KW-1185">Reference proteome</keyword>
<keyword evidence="9 13" id="KW-1015">Disulfide bond</keyword>
<dbReference type="InterPro" id="IPR035976">
    <property type="entry name" value="Sushi/SCR/CCP_sf"/>
</dbReference>
<dbReference type="Pfam" id="PF07699">
    <property type="entry name" value="Ephrin_rec_like"/>
    <property type="match status" value="1"/>
</dbReference>
<feature type="domain" description="Sushi" evidence="17">
    <location>
        <begin position="154"/>
        <end position="208"/>
    </location>
</feature>
<dbReference type="EnsemblMetazoa" id="XM_030981156">
    <property type="protein sequence ID" value="XP_030837016"/>
    <property type="gene ID" value="LOC100888149"/>
</dbReference>
<dbReference type="Pfam" id="PF02494">
    <property type="entry name" value="HYR"/>
    <property type="match status" value="1"/>
</dbReference>
<feature type="domain" description="HYR" evidence="16">
    <location>
        <begin position="896"/>
        <end position="977"/>
    </location>
</feature>
<dbReference type="KEGG" id="spu:100888149"/>
<dbReference type="Gene3D" id="2.10.70.10">
    <property type="entry name" value="Complement Module, domain 1"/>
    <property type="match status" value="6"/>
</dbReference>
<feature type="chain" id="PRO_5029708840" evidence="14">
    <location>
        <begin position="24"/>
        <end position="1142"/>
    </location>
</feature>
<reference evidence="18" key="2">
    <citation type="submission" date="2021-01" db="UniProtKB">
        <authorList>
            <consortium name="EnsemblMetazoa"/>
        </authorList>
    </citation>
    <scope>IDENTIFICATION</scope>
</reference>
<dbReference type="PROSITE" id="PS50825">
    <property type="entry name" value="HYR"/>
    <property type="match status" value="1"/>
</dbReference>
<evidence type="ECO:0000256" key="9">
    <source>
        <dbReference type="ARBA" id="ARBA00023157"/>
    </source>
</evidence>
<keyword evidence="8" id="KW-0472">Membrane</keyword>
<dbReference type="PANTHER" id="PTHR24050">
    <property type="entry name" value="PA14 DOMAIN-CONTAINING PROTEIN"/>
    <property type="match status" value="1"/>
</dbReference>
<feature type="domain" description="EGF-like" evidence="15">
    <location>
        <begin position="651"/>
        <end position="691"/>
    </location>
</feature>
<sequence>MPLSILFAVVCLISVLSFPANSAANSGWQSYRCGAPNPVKHGSMSIIGEGAYASYLCNPGFALYGARKLRCLGNGQWSEESPLCVARGCNPLPKFSKGRTSIRMNGAVVVYKCPQGKWIRGSKTIFCNGERWNDTVPTCKGNPSSPDLDFLPISNCPLPPKAHGAVAVKGFEYVTYTCVNRTVPTLGSGILRCLSNGEWDRQPVVCARPGCSRLTEPTNGLIIEKFGLSVAEFQCFLNFHLLGSPVLFCDGRRWNGTIPSCVQELPPDPSPPYSGPEDGPLQEFTVQDGTSCGQSRTIRHGQPSYSTELDDRGNTYWAVEYLCDPGYRVLRNDRLFCSAGVWIGEEPQCVAFCGINNGGCSHNCLSINGRATCTCRPGYRLHINGRSCNDVNECAPNSGRGPCSESCSNLEGGYECRCQRGYRLNVDGHSCSYQPTDPCSRIRCAYGSCVSVNGSASCQCARGFVLSRDLRTCTDIDECKTMRGRCEFECRNTYGSFQCLCPAGWALNDGGRCRECVINTYVSSNGKRCVACPENSRTRSSGQTSSVACICDEGFEKNPGTSSCDDINECTTRNGGCQHLCQNTDGSYFCKCRPGYALDTTDQHSCIEIDECALMSNGGCQHECRNSPGSYSCTCMEGYAVDPYDRYRCTDVDECSFDSSRCEQVCINTDGGFYCECNSGFTLNADVRTCIADVCPPLPSPDNGLINRSCSIGLGGERLRVGSTCVYECDVGFGLKGDTERSCLSGGQWSGVTPMCVRIQCPTLSAPEHGRTTPEVCRQGPMASGSTCRFKCTSGYNLLGRATLRCNKKGVWSNRAPICSRDALIRCPDDVTTRLPRGASEMVIDLPDPDHLLDMVNTTHSLTDQLFGAGQTMVTFTAYTIDLNTQVSCTMTVTVIDKESPRVVQCPQTHTIKTEQQYVTSLDVPQPIFSDNVGVTNVTRTIEPAGLITLGTYTIKYVASDSNGNTASCSTSVTIQSLSEDCGILDGPLNGNHFCTPWLNGQICQPTCLPGFFFFDGPLATPTYICGRDGRWDPAKKAPDCTAFSFVGNTSVPCAPGKEMKSYPAMDGVACMDCPRGMYSSDLGPATQPICKPCPQGLYQDRQGQISCHVCPSGTTTTSTGATNVRQCKSLSAQAIEAEPQP</sequence>
<dbReference type="InterPro" id="IPR001881">
    <property type="entry name" value="EGF-like_Ca-bd_dom"/>
</dbReference>
<evidence type="ECO:0000256" key="13">
    <source>
        <dbReference type="PROSITE-ProRule" id="PRU00302"/>
    </source>
</evidence>
<dbReference type="AlphaFoldDB" id="A0A7M7NII6"/>
<dbReference type="SUPFAM" id="SSF57184">
    <property type="entry name" value="Growth factor receptor domain"/>
    <property type="match status" value="2"/>
</dbReference>
<dbReference type="InterPro" id="IPR009030">
    <property type="entry name" value="Growth_fac_rcpt_cys_sf"/>
</dbReference>
<proteinExistence type="predicted"/>
<dbReference type="PROSITE" id="PS50026">
    <property type="entry name" value="EGF_3"/>
    <property type="match status" value="3"/>
</dbReference>
<protein>
    <submittedName>
        <fullName evidence="18">Uncharacterized protein</fullName>
    </submittedName>
</protein>
<feature type="disulfide bond" evidence="13">
    <location>
        <begin position="729"/>
        <end position="756"/>
    </location>
</feature>